<reference evidence="1 2" key="1">
    <citation type="submission" date="2018-03" db="EMBL/GenBank/DDBJ databases">
        <title>Draft Genome Sequences of the Obligatory Marine Myxobacteria Enhygromyxa salina SWB005.</title>
        <authorList>
            <person name="Poehlein A."/>
            <person name="Moghaddam J.A."/>
            <person name="Harms H."/>
            <person name="Alanjari M."/>
            <person name="Koenig G.M."/>
            <person name="Daniel R."/>
            <person name="Schaeberle T.F."/>
        </authorList>
    </citation>
    <scope>NUCLEOTIDE SEQUENCE [LARGE SCALE GENOMIC DNA]</scope>
    <source>
        <strain evidence="1 2">SWB005</strain>
    </source>
</reference>
<dbReference type="AlphaFoldDB" id="A0A2S9YE66"/>
<organism evidence="1 2">
    <name type="scientific">Enhygromyxa salina</name>
    <dbReference type="NCBI Taxonomy" id="215803"/>
    <lineage>
        <taxon>Bacteria</taxon>
        <taxon>Pseudomonadati</taxon>
        <taxon>Myxococcota</taxon>
        <taxon>Polyangia</taxon>
        <taxon>Nannocystales</taxon>
        <taxon>Nannocystaceae</taxon>
        <taxon>Enhygromyxa</taxon>
    </lineage>
</organism>
<proteinExistence type="predicted"/>
<gene>
    <name evidence="1" type="ORF">ENSA5_16240</name>
</gene>
<keyword evidence="2" id="KW-1185">Reference proteome</keyword>
<sequence length="208" mass="24076">MSVFGATYTTSVAQMLDDLEFQLLANRFFRVAIDRNPEQMTQEDLYVDLSRSDGEDAPLISILEEWTGREPPLRGHTVLSKSLSRVFYDFDLRQRGFLGYLARSYRTHLDGTRWEDYSDAMTRLVERMGLPELIHIRPDVRCYSSSELSLKFEAMGVDLRTPDGYLQIWIGADNRDAFLNYAAQIRSHMPPLPILDEWRVPRPPNSPI</sequence>
<protein>
    <submittedName>
        <fullName evidence="1">Uncharacterized protein</fullName>
    </submittedName>
</protein>
<dbReference type="Proteomes" id="UP000237968">
    <property type="component" value="Unassembled WGS sequence"/>
</dbReference>
<comment type="caution">
    <text evidence="1">The sequence shown here is derived from an EMBL/GenBank/DDBJ whole genome shotgun (WGS) entry which is preliminary data.</text>
</comment>
<accession>A0A2S9YE66</accession>
<name>A0A2S9YE66_9BACT</name>
<evidence type="ECO:0000313" key="1">
    <source>
        <dbReference type="EMBL" id="PRQ03418.1"/>
    </source>
</evidence>
<dbReference type="EMBL" id="PVNK01000086">
    <property type="protein sequence ID" value="PRQ03418.1"/>
    <property type="molecule type" value="Genomic_DNA"/>
</dbReference>
<evidence type="ECO:0000313" key="2">
    <source>
        <dbReference type="Proteomes" id="UP000237968"/>
    </source>
</evidence>